<name>A0A512IP54_9HYPH</name>
<proteinExistence type="predicted"/>
<organism evidence="1 2">
    <name type="scientific">Methylobacterium haplocladii</name>
    <dbReference type="NCBI Taxonomy" id="1176176"/>
    <lineage>
        <taxon>Bacteria</taxon>
        <taxon>Pseudomonadati</taxon>
        <taxon>Pseudomonadota</taxon>
        <taxon>Alphaproteobacteria</taxon>
        <taxon>Hyphomicrobiales</taxon>
        <taxon>Methylobacteriaceae</taxon>
        <taxon>Methylobacterium</taxon>
    </lineage>
</organism>
<evidence type="ECO:0000313" key="2">
    <source>
        <dbReference type="Proteomes" id="UP000321258"/>
    </source>
</evidence>
<dbReference type="Proteomes" id="UP000321258">
    <property type="component" value="Unassembled WGS sequence"/>
</dbReference>
<reference evidence="1 2" key="1">
    <citation type="submission" date="2019-07" db="EMBL/GenBank/DDBJ databases">
        <title>Whole genome shotgun sequence of Methylobacterium haplocladii NBRC 107714.</title>
        <authorList>
            <person name="Hosoyama A."/>
            <person name="Uohara A."/>
            <person name="Ohji S."/>
            <person name="Ichikawa N."/>
        </authorList>
    </citation>
    <scope>NUCLEOTIDE SEQUENCE [LARGE SCALE GENOMIC DNA]</scope>
    <source>
        <strain evidence="1 2">NBRC 107714</strain>
    </source>
</reference>
<accession>A0A512IP54</accession>
<dbReference type="EMBL" id="BJZT01000018">
    <property type="protein sequence ID" value="GEO99484.1"/>
    <property type="molecule type" value="Genomic_DNA"/>
</dbReference>
<dbReference type="InterPro" id="IPR019285">
    <property type="entry name" value="DUF2336"/>
</dbReference>
<evidence type="ECO:0000313" key="1">
    <source>
        <dbReference type="EMBL" id="GEO99484.1"/>
    </source>
</evidence>
<dbReference type="AlphaFoldDB" id="A0A512IP54"/>
<keyword evidence="2" id="KW-1185">Reference proteome</keyword>
<evidence type="ECO:0008006" key="3">
    <source>
        <dbReference type="Google" id="ProtNLM"/>
    </source>
</evidence>
<comment type="caution">
    <text evidence="1">The sequence shown here is derived from an EMBL/GenBank/DDBJ whole genome shotgun (WGS) entry which is preliminary data.</text>
</comment>
<sequence>MVSLAHDVENAVANGDPAARRIMLLRMTDLFVDNADRLRDDQVSTFDTVILKLARSVESAARAALSERLSDIANAPRTVVLDLANDADVSVAGPVLSRSVQVAEGELLRIAAERGQGHLQALSRRRSLSERVTDVLVARGDTEVLRTVAGNAGARLSPKGFDTLAVRAEADDALKAALTLRRDIPAHHMAHLVETARSRVTRKLGSEFGNEVAAMAVSRAARTLGGPSLSLQEAAVIVDAALRAGGADQPEEGELIAWLAEGRVMEALVGLARAAAMPPEMVLRAYQGAHSDPLLFLIRSLRYGWGTFKAFLQSKTDAEPSPEEWRGLFEAFQALSVTTAQRVVRFTAARDQLQKAG</sequence>
<gene>
    <name evidence="1" type="ORF">MHA02_18720</name>
</gene>
<dbReference type="Pfam" id="PF10098">
    <property type="entry name" value="DUF2336"/>
    <property type="match status" value="1"/>
</dbReference>
<protein>
    <recommendedName>
        <fullName evidence="3">DUF2336 domain-containing protein</fullName>
    </recommendedName>
</protein>